<evidence type="ECO:0000256" key="4">
    <source>
        <dbReference type="ARBA" id="ARBA00023136"/>
    </source>
</evidence>
<dbReference type="PRINTS" id="PR00463">
    <property type="entry name" value="EP450I"/>
</dbReference>
<dbReference type="OMA" id="DECHQKY"/>
<keyword evidence="5 6" id="KW-0349">Heme</keyword>
<proteinExistence type="inferred from homology"/>
<dbReference type="GO" id="GO:0020037">
    <property type="term" value="F:heme binding"/>
    <property type="evidence" value="ECO:0007669"/>
    <property type="project" value="InterPro"/>
</dbReference>
<evidence type="ECO:0000256" key="5">
    <source>
        <dbReference type="PIRSR" id="PIRSR602401-1"/>
    </source>
</evidence>
<dbReference type="PRINTS" id="PR00385">
    <property type="entry name" value="P450"/>
</dbReference>
<evidence type="ECO:0000256" key="3">
    <source>
        <dbReference type="ARBA" id="ARBA00022824"/>
    </source>
</evidence>
<dbReference type="InterPro" id="IPR017972">
    <property type="entry name" value="Cyt_P450_CS"/>
</dbReference>
<dbReference type="AlphaFoldDB" id="A0A0L8GLF0"/>
<evidence type="ECO:0000256" key="2">
    <source>
        <dbReference type="ARBA" id="ARBA00010617"/>
    </source>
</evidence>
<gene>
    <name evidence="7" type="ORF">OCBIM_22031847mg</name>
</gene>
<dbReference type="KEGG" id="obi:106876144"/>
<keyword evidence="4" id="KW-0472">Membrane</keyword>
<protein>
    <recommendedName>
        <fullName evidence="8">Cytochrome P450</fullName>
    </recommendedName>
</protein>
<comment type="cofactor">
    <cofactor evidence="5">
        <name>heme</name>
        <dbReference type="ChEBI" id="CHEBI:30413"/>
    </cofactor>
</comment>
<dbReference type="PANTHER" id="PTHR24291">
    <property type="entry name" value="CYTOCHROME P450 FAMILY 4"/>
    <property type="match status" value="1"/>
</dbReference>
<evidence type="ECO:0000256" key="1">
    <source>
        <dbReference type="ARBA" id="ARBA00004586"/>
    </source>
</evidence>
<evidence type="ECO:0000313" key="7">
    <source>
        <dbReference type="EMBL" id="KOF77654.1"/>
    </source>
</evidence>
<keyword evidence="3" id="KW-0256">Endoplasmic reticulum</keyword>
<dbReference type="GO" id="GO:0004497">
    <property type="term" value="F:monooxygenase activity"/>
    <property type="evidence" value="ECO:0007669"/>
    <property type="project" value="UniProtKB-KW"/>
</dbReference>
<dbReference type="STRING" id="37653.A0A0L8GLF0"/>
<dbReference type="GO" id="GO:0005789">
    <property type="term" value="C:endoplasmic reticulum membrane"/>
    <property type="evidence" value="ECO:0007669"/>
    <property type="project" value="UniProtKB-SubCell"/>
</dbReference>
<comment type="subcellular location">
    <subcellularLocation>
        <location evidence="1">Endoplasmic reticulum membrane</location>
    </subcellularLocation>
</comment>
<reference evidence="7" key="1">
    <citation type="submission" date="2015-07" db="EMBL/GenBank/DDBJ databases">
        <title>MeaNS - Measles Nucleotide Surveillance Program.</title>
        <authorList>
            <person name="Tran T."/>
            <person name="Druce J."/>
        </authorList>
    </citation>
    <scope>NUCLEOTIDE SEQUENCE</scope>
    <source>
        <strain evidence="7">UCB-OBI-ISO-001</strain>
        <tissue evidence="7">Gonad</tissue>
    </source>
</reference>
<dbReference type="PANTHER" id="PTHR24291:SF189">
    <property type="entry name" value="CYTOCHROME P450 4C3-RELATED"/>
    <property type="match status" value="1"/>
</dbReference>
<dbReference type="EMBL" id="KQ421357">
    <property type="protein sequence ID" value="KOF77654.1"/>
    <property type="molecule type" value="Genomic_DNA"/>
</dbReference>
<keyword evidence="6" id="KW-0503">Monooxygenase</keyword>
<evidence type="ECO:0000256" key="6">
    <source>
        <dbReference type="RuleBase" id="RU000461"/>
    </source>
</evidence>
<comment type="similarity">
    <text evidence="2 6">Belongs to the cytochrome P450 family.</text>
</comment>
<keyword evidence="6" id="KW-0560">Oxidoreductase</keyword>
<dbReference type="InterPro" id="IPR050196">
    <property type="entry name" value="Cytochrome_P450_Monoox"/>
</dbReference>
<sequence>MFAGVLVTFIVLGCFLNLLRKYMKLLSDCRHLPCMKSWHIIGDTPKMVGNNRDFYKCIMKSVEEHREHGLLCLWFGFQPVVLVFKDKYVHDVIGNTKHIEKSFFYKLLAPWLGNGLLTSTGSKWFKSRKMLTPSFHYNILNNFLIVMQNQSNILCEKLDKMVGKGEFNIRPHITNFALDTITETAMGKCVNAQVNEHSEYIESVNRITDIITYQSKSPWLWPDFLFNLHPYGKEAAKCLKYLHDFTDKMIEERSALYLKNSKKKSDNEDGDTQRKKTMAFLDTLLDYFHKGEIDKKSLREEVDTFMFEGHDTTAAGITWTLYFIAAYPDVQKKLQKEVDDFYEENDELTLQNLKKLVYLECVIKEVQRLYPSVPSIGRLAAEDFKIGHHEVKKGTPVSIMISSLHRDPQNFPDPDIFDPDRFLLEDPDMSSHAFIPFSAGPRNCIGQRFAILEEKVAISRIIQRFNLETTQTIGELEPTLDLVLKPSNGIRIKLSHR</sequence>
<dbReference type="InterPro" id="IPR001128">
    <property type="entry name" value="Cyt_P450"/>
</dbReference>
<dbReference type="OrthoDB" id="1470350at2759"/>
<dbReference type="GO" id="GO:0016705">
    <property type="term" value="F:oxidoreductase activity, acting on paired donors, with incorporation or reduction of molecular oxygen"/>
    <property type="evidence" value="ECO:0007669"/>
    <property type="project" value="InterPro"/>
</dbReference>
<feature type="binding site" description="axial binding residue" evidence="5">
    <location>
        <position position="444"/>
    </location>
    <ligand>
        <name>heme</name>
        <dbReference type="ChEBI" id="CHEBI:30413"/>
    </ligand>
    <ligandPart>
        <name>Fe</name>
        <dbReference type="ChEBI" id="CHEBI:18248"/>
    </ligandPart>
</feature>
<dbReference type="PROSITE" id="PS00086">
    <property type="entry name" value="CYTOCHROME_P450"/>
    <property type="match status" value="1"/>
</dbReference>
<keyword evidence="5 6" id="KW-0479">Metal-binding</keyword>
<dbReference type="SUPFAM" id="SSF48264">
    <property type="entry name" value="Cytochrome P450"/>
    <property type="match status" value="1"/>
</dbReference>
<keyword evidence="5 6" id="KW-0408">Iron</keyword>
<dbReference type="Pfam" id="PF00067">
    <property type="entry name" value="p450"/>
    <property type="match status" value="1"/>
</dbReference>
<dbReference type="InterPro" id="IPR036396">
    <property type="entry name" value="Cyt_P450_sf"/>
</dbReference>
<accession>A0A0L8GLF0</accession>
<dbReference type="InterPro" id="IPR002401">
    <property type="entry name" value="Cyt_P450_E_grp-I"/>
</dbReference>
<dbReference type="GO" id="GO:0005506">
    <property type="term" value="F:iron ion binding"/>
    <property type="evidence" value="ECO:0007669"/>
    <property type="project" value="InterPro"/>
</dbReference>
<evidence type="ECO:0008006" key="8">
    <source>
        <dbReference type="Google" id="ProtNLM"/>
    </source>
</evidence>
<organism evidence="7">
    <name type="scientific">Octopus bimaculoides</name>
    <name type="common">California two-spotted octopus</name>
    <dbReference type="NCBI Taxonomy" id="37653"/>
    <lineage>
        <taxon>Eukaryota</taxon>
        <taxon>Metazoa</taxon>
        <taxon>Spiralia</taxon>
        <taxon>Lophotrochozoa</taxon>
        <taxon>Mollusca</taxon>
        <taxon>Cephalopoda</taxon>
        <taxon>Coleoidea</taxon>
        <taxon>Octopodiformes</taxon>
        <taxon>Octopoda</taxon>
        <taxon>Incirrata</taxon>
        <taxon>Octopodidae</taxon>
        <taxon>Octopus</taxon>
    </lineage>
</organism>
<name>A0A0L8GLF0_OCTBM</name>
<dbReference type="Gene3D" id="1.10.630.10">
    <property type="entry name" value="Cytochrome P450"/>
    <property type="match status" value="1"/>
</dbReference>